<evidence type="ECO:0000256" key="7">
    <source>
        <dbReference type="SAM" id="MobiDB-lite"/>
    </source>
</evidence>
<evidence type="ECO:0000256" key="1">
    <source>
        <dbReference type="ARBA" id="ARBA00004123"/>
    </source>
</evidence>
<evidence type="ECO:0000313" key="9">
    <source>
        <dbReference type="EMBL" id="PNW80634.1"/>
    </source>
</evidence>
<dbReference type="GO" id="GO:0000390">
    <property type="term" value="P:spliceosomal complex disassembly"/>
    <property type="evidence" value="ECO:0000318"/>
    <property type="project" value="GO_Central"/>
</dbReference>
<dbReference type="OrthoDB" id="4822at2759"/>
<organism evidence="9 10">
    <name type="scientific">Chlamydomonas reinhardtii</name>
    <name type="common">Chlamydomonas smithii</name>
    <dbReference type="NCBI Taxonomy" id="3055"/>
    <lineage>
        <taxon>Eukaryota</taxon>
        <taxon>Viridiplantae</taxon>
        <taxon>Chlorophyta</taxon>
        <taxon>core chlorophytes</taxon>
        <taxon>Chlorophyceae</taxon>
        <taxon>CS clade</taxon>
        <taxon>Chlamydomonadales</taxon>
        <taxon>Chlamydomonadaceae</taxon>
        <taxon>Chlamydomonas</taxon>
    </lineage>
</organism>
<dbReference type="KEGG" id="cre:CHLRE_07g325713v5"/>
<dbReference type="AlphaFoldDB" id="A0A2K3DJB7"/>
<dbReference type="GeneID" id="5728412"/>
<comment type="similarity">
    <text evidence="2">Belongs to the TFP11/STIP family.</text>
</comment>
<evidence type="ECO:0000259" key="8">
    <source>
        <dbReference type="PROSITE" id="PS50174"/>
    </source>
</evidence>
<keyword evidence="5" id="KW-0508">mRNA splicing</keyword>
<dbReference type="STRING" id="3055.A0A2K3DJB7"/>
<dbReference type="EMBL" id="CM008968">
    <property type="protein sequence ID" value="PNW80634.1"/>
    <property type="molecule type" value="Genomic_DNA"/>
</dbReference>
<protein>
    <recommendedName>
        <fullName evidence="8">G-patch domain-containing protein</fullName>
    </recommendedName>
</protein>
<evidence type="ECO:0000256" key="3">
    <source>
        <dbReference type="ARBA" id="ARBA00022664"/>
    </source>
</evidence>
<evidence type="ECO:0000256" key="2">
    <source>
        <dbReference type="ARBA" id="ARBA00010900"/>
    </source>
</evidence>
<feature type="compositionally biased region" description="Gly residues" evidence="7">
    <location>
        <begin position="337"/>
        <end position="347"/>
    </location>
</feature>
<feature type="compositionally biased region" description="Gly residues" evidence="7">
    <location>
        <begin position="145"/>
        <end position="198"/>
    </location>
</feature>
<evidence type="ECO:0000256" key="5">
    <source>
        <dbReference type="ARBA" id="ARBA00023187"/>
    </source>
</evidence>
<dbReference type="Pfam" id="PF12457">
    <property type="entry name" value="TIP_N"/>
    <property type="match status" value="1"/>
</dbReference>
<reference evidence="9 10" key="1">
    <citation type="journal article" date="2007" name="Science">
        <title>The Chlamydomonas genome reveals the evolution of key animal and plant functions.</title>
        <authorList>
            <person name="Merchant S.S."/>
            <person name="Prochnik S.E."/>
            <person name="Vallon O."/>
            <person name="Harris E.H."/>
            <person name="Karpowicz S.J."/>
            <person name="Witman G.B."/>
            <person name="Terry A."/>
            <person name="Salamov A."/>
            <person name="Fritz-Laylin L.K."/>
            <person name="Marechal-Drouard L."/>
            <person name="Marshall W.F."/>
            <person name="Qu L.H."/>
            <person name="Nelson D.R."/>
            <person name="Sanderfoot A.A."/>
            <person name="Spalding M.H."/>
            <person name="Kapitonov V.V."/>
            <person name="Ren Q."/>
            <person name="Ferris P."/>
            <person name="Lindquist E."/>
            <person name="Shapiro H."/>
            <person name="Lucas S.M."/>
            <person name="Grimwood J."/>
            <person name="Schmutz J."/>
            <person name="Cardol P."/>
            <person name="Cerutti H."/>
            <person name="Chanfreau G."/>
            <person name="Chen C.L."/>
            <person name="Cognat V."/>
            <person name="Croft M.T."/>
            <person name="Dent R."/>
            <person name="Dutcher S."/>
            <person name="Fernandez E."/>
            <person name="Fukuzawa H."/>
            <person name="Gonzalez-Ballester D."/>
            <person name="Gonzalez-Halphen D."/>
            <person name="Hallmann A."/>
            <person name="Hanikenne M."/>
            <person name="Hippler M."/>
            <person name="Inwood W."/>
            <person name="Jabbari K."/>
            <person name="Kalanon M."/>
            <person name="Kuras R."/>
            <person name="Lefebvre P.A."/>
            <person name="Lemaire S.D."/>
            <person name="Lobanov A.V."/>
            <person name="Lohr M."/>
            <person name="Manuell A."/>
            <person name="Meier I."/>
            <person name="Mets L."/>
            <person name="Mittag M."/>
            <person name="Mittelmeier T."/>
            <person name="Moroney J.V."/>
            <person name="Moseley J."/>
            <person name="Napoli C."/>
            <person name="Nedelcu A.M."/>
            <person name="Niyogi K."/>
            <person name="Novoselov S.V."/>
            <person name="Paulsen I.T."/>
            <person name="Pazour G."/>
            <person name="Purton S."/>
            <person name="Ral J.P."/>
            <person name="Riano-Pachon D.M."/>
            <person name="Riekhof W."/>
            <person name="Rymarquis L."/>
            <person name="Schroda M."/>
            <person name="Stern D."/>
            <person name="Umen J."/>
            <person name="Willows R."/>
            <person name="Wilson N."/>
            <person name="Zimmer S.L."/>
            <person name="Allmer J."/>
            <person name="Balk J."/>
            <person name="Bisova K."/>
            <person name="Chen C.J."/>
            <person name="Elias M."/>
            <person name="Gendler K."/>
            <person name="Hauser C."/>
            <person name="Lamb M.R."/>
            <person name="Ledford H."/>
            <person name="Long J.C."/>
            <person name="Minagawa J."/>
            <person name="Page M.D."/>
            <person name="Pan J."/>
            <person name="Pootakham W."/>
            <person name="Roje S."/>
            <person name="Rose A."/>
            <person name="Stahlberg E."/>
            <person name="Terauchi A.M."/>
            <person name="Yang P."/>
            <person name="Ball S."/>
            <person name="Bowler C."/>
            <person name="Dieckmann C.L."/>
            <person name="Gladyshev V.N."/>
            <person name="Green P."/>
            <person name="Jorgensen R."/>
            <person name="Mayfield S."/>
            <person name="Mueller-Roeber B."/>
            <person name="Rajamani S."/>
            <person name="Sayre R.T."/>
            <person name="Brokstein P."/>
            <person name="Dubchak I."/>
            <person name="Goodstein D."/>
            <person name="Hornick L."/>
            <person name="Huang Y.W."/>
            <person name="Jhaveri J."/>
            <person name="Luo Y."/>
            <person name="Martinez D."/>
            <person name="Ngau W.C."/>
            <person name="Otillar B."/>
            <person name="Poliakov A."/>
            <person name="Porter A."/>
            <person name="Szajkowski L."/>
            <person name="Werner G."/>
            <person name="Zhou K."/>
            <person name="Grigoriev I.V."/>
            <person name="Rokhsar D.S."/>
            <person name="Grossman A.R."/>
        </authorList>
    </citation>
    <scope>NUCLEOTIDE SEQUENCE [LARGE SCALE GENOMIC DNA]</scope>
    <source>
        <strain evidence="10">CC-503</strain>
    </source>
</reference>
<keyword evidence="6" id="KW-0539">Nucleus</keyword>
<feature type="region of interest" description="Disordered" evidence="7">
    <location>
        <begin position="575"/>
        <end position="595"/>
    </location>
</feature>
<dbReference type="Gramene" id="PNW80634">
    <property type="protein sequence ID" value="PNW80634"/>
    <property type="gene ID" value="CHLRE_07g325713v5"/>
</dbReference>
<keyword evidence="10" id="KW-1185">Reference proteome</keyword>
<keyword evidence="4" id="KW-0747">Spliceosome</keyword>
<evidence type="ECO:0000256" key="4">
    <source>
        <dbReference type="ARBA" id="ARBA00022728"/>
    </source>
</evidence>
<sequence length="958" mass="102367">MANPNEFQHYERFDMDNDYEGGEWINGEFYYRNKRQKRTQTKDDQIYGVFADDSDVSDNERRRRRGGFDRDRGERDYTKPVGFVSSGKIVQDTTNQDEEGGGDGAGSSRQFGPALRPGSEGPQSEEANADADADADERPSFAGLGSSGRGGIGSGGGGAGAGIGGSRGGLGLGAGGAGGGGGGGRGGLGSGGGGGGLGFKSAGTTSRGGSAAPGDEDDDESGIMPSAFGKRILEKAQQRLQKEQAAVRNEVKRTATLSTDPTFATFEKHTKGIGLKLLEKMGYKAGEGLGRNKQGIARPVEARMRPKGMGLGVGDREEPKMELPGDRARREAEEGHAGLGAGAAGGKGDARDQDKTQVKGAWKKKAKEVRVRREYRTADQVLADAADRPGGPGATAQPILDMRGPQARLVTNLEHLNAETTTHTGDKTPMPELQHNLRLLVDMAEAAIGRLDAKLRHEQDTATLLAREKQRLEEEDARQAAACARLEQVAGEVEALRQLPAATTSLADLAAAYGRIRQQYREEYVMYGLAQAALAQALPRMQALMRGWNPLTEPRRGLEEMRTWKSLLAGDSAGGVHTGADEAGGGSGAGGGGAGSGGDDPYTLLVWEVVLPPLRSAALSGWEPRDPEPLLAWLEAWEPLLPPSALAHVLEMLVLPKLRRAVAEWEPRQETVPIHAWLFPWLPFLGVALEELYPQIRHKLDVALQAWHPQDGSALALLAPWHRVWGAAEWDAFMAKAILPKLALALGSMDINPAAQQLEPWGWAMSWRDVVSAQMMAGLLERAFFPRWHGVLAAWLSQPGGANLDEVTRWYLGWKSAVPQGLLDHERVRGQFNAALNTMNSVLEDGTLPVRPTGAYGGPTAVDPGAAAAAAVAAAAAAASSRDLTIRELVMQFAEEHGIEFQPKVGRMHEGLQVYGFGHVSVILDNINGMVRAQLPGSRWAPVSLDQLMQLAAARAGK</sequence>
<dbReference type="PROSITE" id="PS50174">
    <property type="entry name" value="G_PATCH"/>
    <property type="match status" value="1"/>
</dbReference>
<accession>A0A2K3DJB7</accession>
<evidence type="ECO:0000256" key="6">
    <source>
        <dbReference type="ARBA" id="ARBA00023242"/>
    </source>
</evidence>
<dbReference type="GO" id="GO:0003676">
    <property type="term" value="F:nucleic acid binding"/>
    <property type="evidence" value="ECO:0007669"/>
    <property type="project" value="InterPro"/>
</dbReference>
<dbReference type="Proteomes" id="UP000006906">
    <property type="component" value="Chromosome 7"/>
</dbReference>
<gene>
    <name evidence="9" type="ORF">CHLRE_07g325713v5</name>
</gene>
<dbReference type="FunCoup" id="A0A2K3DJB7">
    <property type="interactions" value="1897"/>
</dbReference>
<dbReference type="GO" id="GO:0071008">
    <property type="term" value="C:U2-type post-mRNA release spliceosomal complex"/>
    <property type="evidence" value="ECO:0000318"/>
    <property type="project" value="GO_Central"/>
</dbReference>
<dbReference type="InterPro" id="IPR045211">
    <property type="entry name" value="TFP11/STIP/Ntr1"/>
</dbReference>
<name>A0A2K3DJB7_CHLRE</name>
<keyword evidence="3" id="KW-0507">mRNA processing</keyword>
<dbReference type="RefSeq" id="XP_042922611.1">
    <property type="nucleotide sequence ID" value="XM_043064044.1"/>
</dbReference>
<dbReference type="OMA" id="CEQDIIQ"/>
<feature type="compositionally biased region" description="Basic and acidic residues" evidence="7">
    <location>
        <begin position="314"/>
        <end position="336"/>
    </location>
</feature>
<dbReference type="Pfam" id="PF07842">
    <property type="entry name" value="GCFC"/>
    <property type="match status" value="1"/>
</dbReference>
<dbReference type="InterPro" id="IPR000467">
    <property type="entry name" value="G_patch_dom"/>
</dbReference>
<dbReference type="Pfam" id="PF01585">
    <property type="entry name" value="G-patch"/>
    <property type="match status" value="1"/>
</dbReference>
<dbReference type="PANTHER" id="PTHR23329">
    <property type="entry name" value="TUFTELIN-INTERACTING PROTEIN 11-RELATED"/>
    <property type="match status" value="1"/>
</dbReference>
<dbReference type="InterPro" id="IPR022159">
    <property type="entry name" value="STIP/TFIP11_N"/>
</dbReference>
<dbReference type="InParanoid" id="A0A2K3DJB7"/>
<feature type="region of interest" description="Disordered" evidence="7">
    <location>
        <begin position="34"/>
        <end position="228"/>
    </location>
</feature>
<feature type="region of interest" description="Disordered" evidence="7">
    <location>
        <begin position="306"/>
        <end position="365"/>
    </location>
</feature>
<dbReference type="SMART" id="SM00443">
    <property type="entry name" value="G_patch"/>
    <property type="match status" value="1"/>
</dbReference>
<feature type="compositionally biased region" description="Basic and acidic residues" evidence="7">
    <location>
        <begin position="58"/>
        <end position="78"/>
    </location>
</feature>
<dbReference type="InterPro" id="IPR022783">
    <property type="entry name" value="GCFC_dom"/>
</dbReference>
<feature type="domain" description="G-patch" evidence="8">
    <location>
        <begin position="270"/>
        <end position="316"/>
    </location>
</feature>
<dbReference type="PANTHER" id="PTHR23329:SF1">
    <property type="entry name" value="TUFTELIN-INTERACTING PROTEIN 11"/>
    <property type="match status" value="1"/>
</dbReference>
<proteinExistence type="inferred from homology"/>
<dbReference type="ExpressionAtlas" id="A0A2K3DJB7">
    <property type="expression patterns" value="baseline and differential"/>
</dbReference>
<comment type="subcellular location">
    <subcellularLocation>
        <location evidence="1">Nucleus</location>
    </subcellularLocation>
</comment>
<feature type="compositionally biased region" description="Basic and acidic residues" evidence="7">
    <location>
        <begin position="348"/>
        <end position="357"/>
    </location>
</feature>
<evidence type="ECO:0000313" key="10">
    <source>
        <dbReference type="Proteomes" id="UP000006906"/>
    </source>
</evidence>